<dbReference type="EC" id="2.7.7.65" evidence="1"/>
<dbReference type="Gene3D" id="3.40.50.2300">
    <property type="match status" value="1"/>
</dbReference>
<dbReference type="InterPro" id="IPR043128">
    <property type="entry name" value="Rev_trsase/Diguanyl_cyclase"/>
</dbReference>
<dbReference type="InterPro" id="IPR011006">
    <property type="entry name" value="CheY-like_superfamily"/>
</dbReference>
<organism evidence="6 7">
    <name type="scientific">Solidesulfovibrio fructosivorans JJ]</name>
    <dbReference type="NCBI Taxonomy" id="596151"/>
    <lineage>
        <taxon>Bacteria</taxon>
        <taxon>Pseudomonadati</taxon>
        <taxon>Thermodesulfobacteriota</taxon>
        <taxon>Desulfovibrionia</taxon>
        <taxon>Desulfovibrionales</taxon>
        <taxon>Desulfovibrionaceae</taxon>
        <taxon>Solidesulfovibrio</taxon>
    </lineage>
</organism>
<evidence type="ECO:0000313" key="7">
    <source>
        <dbReference type="Proteomes" id="UP000006250"/>
    </source>
</evidence>
<dbReference type="SUPFAM" id="SSF55073">
    <property type="entry name" value="Nucleotide cyclase"/>
    <property type="match status" value="1"/>
</dbReference>
<keyword evidence="3" id="KW-0597">Phosphoprotein</keyword>
<sequence>MMKPSKKKYRPLSKLHLLVVEDEALAREQMGLLLSRFAAKLTTAGDGVDGLEAFRRERPDIVVTDISMPRMDGLDMAANIKKEAPDVPVVLVTAHSDTEFFLRSIDIGIDGYVVKPVDADKLLARLVRLAAGQLETRAASARARLFQFTLDINPNFILTLDGGEVDYVNRTFLDFLGAADLPALKEGRHAGRVLELDGRRHEAADFDWAGRIDARPDVTHQAVFSLLPAEPGQERTFLVSSAAFPELDRRILTFTDITPLAEERRQLITRATTDALTGIANRAGIDEALARERNRAARNAKPLCVIMFDIDHFKDVNDSLGHQAGDAVLAALTGLVSGLVRGHDILGRYGGEEFLVVAPETDMEQGRLLAERLRAAVEAHAFPAAGKVTCSFGLAMLDADESAHALVARADAALYRAKETGRNRVAG</sequence>
<dbReference type="PANTHER" id="PTHR45138:SF9">
    <property type="entry name" value="DIGUANYLATE CYCLASE DGCM-RELATED"/>
    <property type="match status" value="1"/>
</dbReference>
<dbReference type="GO" id="GO:1902201">
    <property type="term" value="P:negative regulation of bacterial-type flagellum-dependent cell motility"/>
    <property type="evidence" value="ECO:0007669"/>
    <property type="project" value="TreeGrafter"/>
</dbReference>
<dbReference type="PROSITE" id="PS50110">
    <property type="entry name" value="RESPONSE_REGULATORY"/>
    <property type="match status" value="1"/>
</dbReference>
<dbReference type="InterPro" id="IPR000160">
    <property type="entry name" value="GGDEF_dom"/>
</dbReference>
<dbReference type="RefSeq" id="WP_005991614.1">
    <property type="nucleotide sequence ID" value="NZ_AECZ01000004.1"/>
</dbReference>
<dbReference type="Pfam" id="PF00072">
    <property type="entry name" value="Response_reg"/>
    <property type="match status" value="1"/>
</dbReference>
<dbReference type="STRING" id="596151.DesfrDRAFT_0963"/>
<accession>E1JTL4</accession>
<dbReference type="eggNOG" id="COG3706">
    <property type="taxonomic scope" value="Bacteria"/>
</dbReference>
<dbReference type="Gene3D" id="3.30.70.270">
    <property type="match status" value="1"/>
</dbReference>
<evidence type="ECO:0000313" key="6">
    <source>
        <dbReference type="EMBL" id="EFL52474.1"/>
    </source>
</evidence>
<name>E1JTL4_SOLFR</name>
<dbReference type="Proteomes" id="UP000006250">
    <property type="component" value="Unassembled WGS sequence"/>
</dbReference>
<keyword evidence="7" id="KW-1185">Reference proteome</keyword>
<dbReference type="SMART" id="SM00448">
    <property type="entry name" value="REC"/>
    <property type="match status" value="1"/>
</dbReference>
<comment type="caution">
    <text evidence="6">The sequence shown here is derived from an EMBL/GenBank/DDBJ whole genome shotgun (WGS) entry which is preliminary data.</text>
</comment>
<dbReference type="PANTHER" id="PTHR45138">
    <property type="entry name" value="REGULATORY COMPONENTS OF SENSORY TRANSDUCTION SYSTEM"/>
    <property type="match status" value="1"/>
</dbReference>
<dbReference type="AlphaFoldDB" id="E1JTL4"/>
<dbReference type="Pfam" id="PF00990">
    <property type="entry name" value="GGDEF"/>
    <property type="match status" value="1"/>
</dbReference>
<dbReference type="GO" id="GO:0052621">
    <property type="term" value="F:diguanylate cyclase activity"/>
    <property type="evidence" value="ECO:0007669"/>
    <property type="project" value="UniProtKB-EC"/>
</dbReference>
<evidence type="ECO:0000256" key="1">
    <source>
        <dbReference type="ARBA" id="ARBA00012528"/>
    </source>
</evidence>
<evidence type="ECO:0000256" key="3">
    <source>
        <dbReference type="PROSITE-ProRule" id="PRU00169"/>
    </source>
</evidence>
<evidence type="ECO:0000259" key="5">
    <source>
        <dbReference type="PROSITE" id="PS50887"/>
    </source>
</evidence>
<dbReference type="GO" id="GO:0005886">
    <property type="term" value="C:plasma membrane"/>
    <property type="evidence" value="ECO:0007669"/>
    <property type="project" value="TreeGrafter"/>
</dbReference>
<protein>
    <recommendedName>
        <fullName evidence="1">diguanylate cyclase</fullName>
        <ecNumber evidence="1">2.7.7.65</ecNumber>
    </recommendedName>
</protein>
<dbReference type="GO" id="GO:0000160">
    <property type="term" value="P:phosphorelay signal transduction system"/>
    <property type="evidence" value="ECO:0007669"/>
    <property type="project" value="InterPro"/>
</dbReference>
<dbReference type="SMART" id="SM00267">
    <property type="entry name" value="GGDEF"/>
    <property type="match status" value="1"/>
</dbReference>
<comment type="catalytic activity">
    <reaction evidence="2">
        <text>2 GTP = 3',3'-c-di-GMP + 2 diphosphate</text>
        <dbReference type="Rhea" id="RHEA:24898"/>
        <dbReference type="ChEBI" id="CHEBI:33019"/>
        <dbReference type="ChEBI" id="CHEBI:37565"/>
        <dbReference type="ChEBI" id="CHEBI:58805"/>
        <dbReference type="EC" id="2.7.7.65"/>
    </reaction>
</comment>
<dbReference type="CDD" id="cd01949">
    <property type="entry name" value="GGDEF"/>
    <property type="match status" value="1"/>
</dbReference>
<dbReference type="GO" id="GO:0043709">
    <property type="term" value="P:cell adhesion involved in single-species biofilm formation"/>
    <property type="evidence" value="ECO:0007669"/>
    <property type="project" value="TreeGrafter"/>
</dbReference>
<dbReference type="OrthoDB" id="9812260at2"/>
<dbReference type="InterPro" id="IPR050469">
    <property type="entry name" value="Diguanylate_Cyclase"/>
</dbReference>
<gene>
    <name evidence="6" type="ORF">DesfrDRAFT_0963</name>
</gene>
<dbReference type="InterPro" id="IPR029787">
    <property type="entry name" value="Nucleotide_cyclase"/>
</dbReference>
<dbReference type="EMBL" id="AECZ01000004">
    <property type="protein sequence ID" value="EFL52474.1"/>
    <property type="molecule type" value="Genomic_DNA"/>
</dbReference>
<reference evidence="6 7" key="1">
    <citation type="submission" date="2010-08" db="EMBL/GenBank/DDBJ databases">
        <title>The draft genome of Desulfovibrio fructosovorans JJ.</title>
        <authorList>
            <consortium name="US DOE Joint Genome Institute (JGI-PGF)"/>
            <person name="Lucas S."/>
            <person name="Copeland A."/>
            <person name="Lapidus A."/>
            <person name="Cheng J.-F."/>
            <person name="Bruce D."/>
            <person name="Goodwin L."/>
            <person name="Pitluck S."/>
            <person name="Land M.L."/>
            <person name="Hauser L."/>
            <person name="Chang Y.-J."/>
            <person name="Jeffries C."/>
            <person name="Wall J.D."/>
            <person name="Stahl D.A."/>
            <person name="Arkin A.P."/>
            <person name="Dehal P."/>
            <person name="Stolyar S.M."/>
            <person name="Hazen T.C."/>
            <person name="Woyke T.J."/>
        </authorList>
    </citation>
    <scope>NUCLEOTIDE SEQUENCE [LARGE SCALE GENOMIC DNA]</scope>
    <source>
        <strain evidence="6 7">JJ</strain>
    </source>
</reference>
<dbReference type="FunFam" id="3.30.70.270:FF:000001">
    <property type="entry name" value="Diguanylate cyclase domain protein"/>
    <property type="match status" value="1"/>
</dbReference>
<dbReference type="InterPro" id="IPR001789">
    <property type="entry name" value="Sig_transdc_resp-reg_receiver"/>
</dbReference>
<dbReference type="SUPFAM" id="SSF52172">
    <property type="entry name" value="CheY-like"/>
    <property type="match status" value="1"/>
</dbReference>
<feature type="modified residue" description="4-aspartylphosphate" evidence="3">
    <location>
        <position position="65"/>
    </location>
</feature>
<proteinExistence type="predicted"/>
<dbReference type="NCBIfam" id="TIGR00254">
    <property type="entry name" value="GGDEF"/>
    <property type="match status" value="1"/>
</dbReference>
<evidence type="ECO:0000256" key="2">
    <source>
        <dbReference type="ARBA" id="ARBA00034247"/>
    </source>
</evidence>
<dbReference type="CDD" id="cd17536">
    <property type="entry name" value="REC_YesN-like"/>
    <property type="match status" value="1"/>
</dbReference>
<evidence type="ECO:0000259" key="4">
    <source>
        <dbReference type="PROSITE" id="PS50110"/>
    </source>
</evidence>
<feature type="domain" description="Response regulatory" evidence="4">
    <location>
        <begin position="16"/>
        <end position="130"/>
    </location>
</feature>
<dbReference type="PROSITE" id="PS50887">
    <property type="entry name" value="GGDEF"/>
    <property type="match status" value="1"/>
</dbReference>
<feature type="domain" description="GGDEF" evidence="5">
    <location>
        <begin position="301"/>
        <end position="427"/>
    </location>
</feature>